<dbReference type="Pfam" id="PF13714">
    <property type="entry name" value="PEP_mutase"/>
    <property type="match status" value="1"/>
</dbReference>
<sequence>MTSFRNLHQPGAPFILANAWDVGSARMLVALGAQAIATSSAGYAFTRGLPDGGRVGRDEAIAHAVDLAAHVPVPVSADLEDGFGPLPADCAETVRRTVAAGLAGCCIEDVAGDGTPYDFNLSVERMQAAAEAAPRDFMFCARADGVMHGAYDLKEAIRRLQAFEAVGVDVLYCPMPGEMADLRAITAAVTAPVNALAAGPWTKVTQAEFAEAGVARISLGSALARATHQVIRDAGRSMFGVGDFSNLGGIGSGEVDGYLAAGGKAK</sequence>
<accession>A0A1I3GND8</accession>
<dbReference type="EMBL" id="FORA01000001">
    <property type="protein sequence ID" value="SFI24936.1"/>
    <property type="molecule type" value="Genomic_DNA"/>
</dbReference>
<dbReference type="InterPro" id="IPR040442">
    <property type="entry name" value="Pyrv_kinase-like_dom_sf"/>
</dbReference>
<dbReference type="AlphaFoldDB" id="A0A1I3GND8"/>
<protein>
    <submittedName>
        <fullName evidence="1">2-Methylisocitrate lyase, PEP mutase family</fullName>
    </submittedName>
</protein>
<dbReference type="InterPro" id="IPR039556">
    <property type="entry name" value="ICL/PEPM"/>
</dbReference>
<dbReference type="PANTHER" id="PTHR42905:SF16">
    <property type="entry name" value="CARBOXYPHOSPHONOENOLPYRUVATE PHOSPHONOMUTASE-LIKE PROTEIN (AFU_ORTHOLOGUE AFUA_5G07230)"/>
    <property type="match status" value="1"/>
</dbReference>
<dbReference type="RefSeq" id="WP_092776284.1">
    <property type="nucleotide sequence ID" value="NZ_FORA01000001.1"/>
</dbReference>
<dbReference type="OrthoDB" id="9785398at2"/>
<name>A0A1I3GND8_9RHOB</name>
<dbReference type="STRING" id="390807.SAMN04488095_0265"/>
<dbReference type="Gene3D" id="3.20.20.60">
    <property type="entry name" value="Phosphoenolpyruvate-binding domains"/>
    <property type="match status" value="1"/>
</dbReference>
<evidence type="ECO:0000313" key="2">
    <source>
        <dbReference type="Proteomes" id="UP000199110"/>
    </source>
</evidence>
<evidence type="ECO:0000313" key="1">
    <source>
        <dbReference type="EMBL" id="SFI24936.1"/>
    </source>
</evidence>
<dbReference type="GO" id="GO:0016829">
    <property type="term" value="F:lyase activity"/>
    <property type="evidence" value="ECO:0007669"/>
    <property type="project" value="UniProtKB-KW"/>
</dbReference>
<organism evidence="1 2">
    <name type="scientific">Jannaschia pohangensis</name>
    <dbReference type="NCBI Taxonomy" id="390807"/>
    <lineage>
        <taxon>Bacteria</taxon>
        <taxon>Pseudomonadati</taxon>
        <taxon>Pseudomonadota</taxon>
        <taxon>Alphaproteobacteria</taxon>
        <taxon>Rhodobacterales</taxon>
        <taxon>Roseobacteraceae</taxon>
        <taxon>Jannaschia</taxon>
    </lineage>
</organism>
<dbReference type="PANTHER" id="PTHR42905">
    <property type="entry name" value="PHOSPHOENOLPYRUVATE CARBOXYLASE"/>
    <property type="match status" value="1"/>
</dbReference>
<gene>
    <name evidence="1" type="ORF">SAMN04488095_0265</name>
</gene>
<dbReference type="SUPFAM" id="SSF51621">
    <property type="entry name" value="Phosphoenolpyruvate/pyruvate domain"/>
    <property type="match status" value="1"/>
</dbReference>
<dbReference type="CDD" id="cd00377">
    <property type="entry name" value="ICL_PEPM"/>
    <property type="match status" value="1"/>
</dbReference>
<keyword evidence="1" id="KW-0456">Lyase</keyword>
<keyword evidence="2" id="KW-1185">Reference proteome</keyword>
<reference evidence="1 2" key="1">
    <citation type="submission" date="2016-10" db="EMBL/GenBank/DDBJ databases">
        <authorList>
            <person name="de Groot N.N."/>
        </authorList>
    </citation>
    <scope>NUCLEOTIDE SEQUENCE [LARGE SCALE GENOMIC DNA]</scope>
    <source>
        <strain evidence="1 2">DSM 19073</strain>
    </source>
</reference>
<dbReference type="Proteomes" id="UP000199110">
    <property type="component" value="Unassembled WGS sequence"/>
</dbReference>
<proteinExistence type="predicted"/>
<dbReference type="InterPro" id="IPR015813">
    <property type="entry name" value="Pyrv/PenolPyrv_kinase-like_dom"/>
</dbReference>